<dbReference type="EnsemblMetazoa" id="ASTEI11267-RA">
    <property type="protein sequence ID" value="ASTEI11267-PA"/>
    <property type="gene ID" value="ASTEI11267"/>
</dbReference>
<proteinExistence type="predicted"/>
<reference evidence="2" key="1">
    <citation type="journal article" date="2014" name="Genome Biol.">
        <title>Genome analysis of a major urban malaria vector mosquito, Anopheles stephensi.</title>
        <authorList>
            <person name="Jiang X."/>
            <person name="Peery A."/>
            <person name="Hall A.B."/>
            <person name="Sharma A."/>
            <person name="Chen X.G."/>
            <person name="Waterhouse R.M."/>
            <person name="Komissarov A."/>
            <person name="Riehle M.M."/>
            <person name="Shouche Y."/>
            <person name="Sharakhova M.V."/>
            <person name="Lawson D."/>
            <person name="Pakpour N."/>
            <person name="Arensburger P."/>
            <person name="Davidson V.L."/>
            <person name="Eiglmeier K."/>
            <person name="Emrich S."/>
            <person name="George P."/>
            <person name="Kennedy R.C."/>
            <person name="Mane S.P."/>
            <person name="Maslen G."/>
            <person name="Oringanje C."/>
            <person name="Qi Y."/>
            <person name="Settlage R."/>
            <person name="Tojo M."/>
            <person name="Tubio J.M."/>
            <person name="Unger M.F."/>
            <person name="Wang B."/>
            <person name="Vernick K.D."/>
            <person name="Ribeiro J.M."/>
            <person name="James A.A."/>
            <person name="Michel K."/>
            <person name="Riehle M.A."/>
            <person name="Luckhart S."/>
            <person name="Sharakhov I.V."/>
            <person name="Tu Z."/>
        </authorList>
    </citation>
    <scope>NUCLEOTIDE SEQUENCE [LARGE SCALE GENOMIC DNA]</scope>
    <source>
        <strain evidence="2">Indian</strain>
    </source>
</reference>
<dbReference type="Pfam" id="PF03564">
    <property type="entry name" value="DUF1759"/>
    <property type="match status" value="1"/>
</dbReference>
<dbReference type="Pfam" id="PF05380">
    <property type="entry name" value="Peptidase_A17"/>
    <property type="match status" value="1"/>
</dbReference>
<dbReference type="Proteomes" id="UP000076408">
    <property type="component" value="Unassembled WGS sequence"/>
</dbReference>
<dbReference type="SUPFAM" id="SSF56672">
    <property type="entry name" value="DNA/RNA polymerases"/>
    <property type="match status" value="1"/>
</dbReference>
<evidence type="ECO:0000313" key="2">
    <source>
        <dbReference type="Proteomes" id="UP000076408"/>
    </source>
</evidence>
<keyword evidence="2" id="KW-1185">Reference proteome</keyword>
<dbReference type="VEuPathDB" id="VectorBase:ASTEI20_045092"/>
<dbReference type="VEuPathDB" id="VectorBase:ASTEI11267"/>
<dbReference type="PANTHER" id="PTHR47331">
    <property type="entry name" value="PHD-TYPE DOMAIN-CONTAINING PROTEIN"/>
    <property type="match status" value="1"/>
</dbReference>
<accession>A0A182YS31</accession>
<dbReference type="InterPro" id="IPR043128">
    <property type="entry name" value="Rev_trsase/Diguanyl_cyclase"/>
</dbReference>
<reference evidence="1" key="2">
    <citation type="submission" date="2020-05" db="UniProtKB">
        <authorList>
            <consortium name="EnsemblMetazoa"/>
        </authorList>
    </citation>
    <scope>IDENTIFICATION</scope>
    <source>
        <strain evidence="1">Indian</strain>
    </source>
</reference>
<dbReference type="InterPro" id="IPR043502">
    <property type="entry name" value="DNA/RNA_pol_sf"/>
</dbReference>
<dbReference type="VEuPathDB" id="VectorBase:ASTE008234"/>
<dbReference type="InterPro" id="IPR005312">
    <property type="entry name" value="DUF1759"/>
</dbReference>
<dbReference type="GO" id="GO:0071897">
    <property type="term" value="P:DNA biosynthetic process"/>
    <property type="evidence" value="ECO:0007669"/>
    <property type="project" value="UniProtKB-ARBA"/>
</dbReference>
<dbReference type="Gene3D" id="3.30.70.270">
    <property type="match status" value="1"/>
</dbReference>
<organism evidence="1 2">
    <name type="scientific">Anopheles stephensi</name>
    <name type="common">Indo-Pakistan malaria mosquito</name>
    <dbReference type="NCBI Taxonomy" id="30069"/>
    <lineage>
        <taxon>Eukaryota</taxon>
        <taxon>Metazoa</taxon>
        <taxon>Ecdysozoa</taxon>
        <taxon>Arthropoda</taxon>
        <taxon>Hexapoda</taxon>
        <taxon>Insecta</taxon>
        <taxon>Pterygota</taxon>
        <taxon>Neoptera</taxon>
        <taxon>Endopterygota</taxon>
        <taxon>Diptera</taxon>
        <taxon>Nematocera</taxon>
        <taxon>Culicoidea</taxon>
        <taxon>Culicidae</taxon>
        <taxon>Anophelinae</taxon>
        <taxon>Anopheles</taxon>
    </lineage>
</organism>
<name>A0A182YS31_ANOST</name>
<dbReference type="InterPro" id="IPR008042">
    <property type="entry name" value="Retrotrans_Pao"/>
</dbReference>
<dbReference type="PANTHER" id="PTHR47331:SF1">
    <property type="entry name" value="GAG-LIKE PROTEIN"/>
    <property type="match status" value="1"/>
</dbReference>
<dbReference type="STRING" id="30069.A0A182YS31"/>
<dbReference type="AlphaFoldDB" id="A0A182YS31"/>
<dbReference type="Gene3D" id="3.10.10.10">
    <property type="entry name" value="HIV Type 1 Reverse Transcriptase, subunit A, domain 1"/>
    <property type="match status" value="1"/>
</dbReference>
<dbReference type="OMA" id="ISEAICY"/>
<sequence length="998" mass="114233">MNRYQQEEPALKLFHLRNCLVGKAAGIIDDELVNNNDYEAAWKVLTQRYEDKRVVVDKHIENLFSLPKINQDNASSLRKVIDTCTKNVEALKNQNLPVGGLGEQMLVNLIAGKLDKKLRVAWETKQRKNLLSSYAAMMEFLEEQCRISEKLDTSVKTSTEGTKPKTVARSLVMNFVTERFANLLSLKTKPADVTVSGLNGNRTRLCRKLRTTIRSRASDFTAELDFLVTPRITGELPTKSFDISQWPISSEQVLADPTFNRRGPVDMLIGAGSFWNLMLDGRCELGPNRPALRYTKLGWIAGGVIASDTTVVARTLCQTADDQPLIELLRNFYKVESCDELRPSPKADDEACLEHFRRTHERTEEGRYVVRYPFNERKRELGGSRDTALRRFLALERKLDKQPDLKEQYSRFIREYEDLGHMREIVETPNDDPGSVFYLPHHCVLRPTSTTTKLRVVFDGSAKTSTGVSINDVLMTGPTVQNDLTAILLRFRGFQYVFTLDIPKMFRQVVVHPDDTRYQRIFWRYNRNDPLTVRELLTVTYGLGPSPFQATMALKQAAEDHHDEFPRAAEVVNRETYMDDILTGADTLAEACQLQRDVTGLLAKACFSAHKWCANHSDIVLGVAEEQRGDTFEVTDDTSKTIVKTLGVTWNPLEDWFSVSVPDFDNPEGMTRRKLLSQLAKIFDPLGFFGPVITYAKLILREVGELQIDWDDSIPTEIDEKWRNFRTEMTSLREIRVPRWISWKDVFQLRLHGFADASDQAYGACLYVQGTFTDEESKMQLVCSKSRILPKKRSPKEKAITTPRAELLAALLLARMVVKFLNATELKFESVHLWSDSKIVLAWVKKTPELLQTYVSNRVSEIQQLSQSFHWHYISTHDNPADLISRGVTPRKLIGSTIWWRPQPTQHLIEDEDEVEIPDSELPEMRAGVALAMTVPIERFPIFDRLSSYTQIVRSMAYLVRLARFIKSRKREVVKGRLTAKEVRTATLLIVRLVQRET</sequence>
<protein>
    <submittedName>
        <fullName evidence="1">DUF1758 domain-containing protein</fullName>
    </submittedName>
</protein>
<evidence type="ECO:0000313" key="1">
    <source>
        <dbReference type="EnsemblMetazoa" id="ASTEI11267-PA"/>
    </source>
</evidence>